<reference evidence="8 9" key="1">
    <citation type="journal article" date="2018" name="PLoS Genet.">
        <title>Population sequencing reveals clonal diversity and ancestral inbreeding in the grapevine cultivar Chardonnay.</title>
        <authorList>
            <person name="Roach M.J."/>
            <person name="Johnson D.L."/>
            <person name="Bohlmann J."/>
            <person name="van Vuuren H.J."/>
            <person name="Jones S.J."/>
            <person name="Pretorius I.S."/>
            <person name="Schmidt S.A."/>
            <person name="Borneman A.R."/>
        </authorList>
    </citation>
    <scope>NUCLEOTIDE SEQUENCE [LARGE SCALE GENOMIC DNA]</scope>
    <source>
        <strain evidence="9">cv. Chardonnay</strain>
        <tissue evidence="8">Leaf</tissue>
    </source>
</reference>
<evidence type="ECO:0000313" key="8">
    <source>
        <dbReference type="EMBL" id="RVW43652.1"/>
    </source>
</evidence>
<evidence type="ECO:0000256" key="6">
    <source>
        <dbReference type="RuleBase" id="RU363077"/>
    </source>
</evidence>
<dbReference type="InterPro" id="IPR000620">
    <property type="entry name" value="EamA_dom"/>
</dbReference>
<dbReference type="InterPro" id="IPR030184">
    <property type="entry name" value="WAT1-related"/>
</dbReference>
<feature type="transmembrane region" description="Helical" evidence="6">
    <location>
        <begin position="197"/>
        <end position="216"/>
    </location>
</feature>
<protein>
    <recommendedName>
        <fullName evidence="6">WAT1-related protein</fullName>
    </recommendedName>
</protein>
<evidence type="ECO:0000256" key="2">
    <source>
        <dbReference type="ARBA" id="ARBA00007635"/>
    </source>
</evidence>
<dbReference type="EMBL" id="QGNW01001371">
    <property type="protein sequence ID" value="RVW43652.1"/>
    <property type="molecule type" value="Genomic_DNA"/>
</dbReference>
<feature type="domain" description="EamA" evidence="7">
    <location>
        <begin position="107"/>
        <end position="211"/>
    </location>
</feature>
<comment type="similarity">
    <text evidence="2 6">Belongs to the drug/metabolite transporter (DMT) superfamily. Plant drug/metabolite exporter (P-DME) (TC 2.A.7.4) family.</text>
</comment>
<keyword evidence="3 6" id="KW-0812">Transmembrane</keyword>
<feature type="transmembrane region" description="Helical" evidence="6">
    <location>
        <begin position="132"/>
        <end position="152"/>
    </location>
</feature>
<dbReference type="SUPFAM" id="SSF103481">
    <property type="entry name" value="Multidrug resistance efflux transporter EmrE"/>
    <property type="match status" value="1"/>
</dbReference>
<evidence type="ECO:0000259" key="7">
    <source>
        <dbReference type="Pfam" id="PF00892"/>
    </source>
</evidence>
<accession>A0A438E7N1</accession>
<evidence type="ECO:0000256" key="3">
    <source>
        <dbReference type="ARBA" id="ARBA00022692"/>
    </source>
</evidence>
<dbReference type="AlphaFoldDB" id="A0A438E7N1"/>
<evidence type="ECO:0000256" key="5">
    <source>
        <dbReference type="ARBA" id="ARBA00023136"/>
    </source>
</evidence>
<organism evidence="8 9">
    <name type="scientific">Vitis vinifera</name>
    <name type="common">Grape</name>
    <dbReference type="NCBI Taxonomy" id="29760"/>
    <lineage>
        <taxon>Eukaryota</taxon>
        <taxon>Viridiplantae</taxon>
        <taxon>Streptophyta</taxon>
        <taxon>Embryophyta</taxon>
        <taxon>Tracheophyta</taxon>
        <taxon>Spermatophyta</taxon>
        <taxon>Magnoliopsida</taxon>
        <taxon>eudicotyledons</taxon>
        <taxon>Gunneridae</taxon>
        <taxon>Pentapetalae</taxon>
        <taxon>rosids</taxon>
        <taxon>Vitales</taxon>
        <taxon>Vitaceae</taxon>
        <taxon>Viteae</taxon>
        <taxon>Vitis</taxon>
    </lineage>
</organism>
<keyword evidence="5 6" id="KW-0472">Membrane</keyword>
<sequence>MIQYCFCCFTATWVTRLPEMVQPITQTDKLNSNKPRKTVIEGWIFMDIGSSTVPVNGIYASHRECRRRGVVGGGAHWCHGPPPHHHIELAHPWHQHCTNLDSVSTAILGTEFGYAGMNIITKVSLNRGMSHYVLVVYRHAFATAVIAPLLLSSKVRPKITLPIFLQLFVLGLLGPVIDQNFYYAGLKFTSPTFSCAMSNMLPAMTFVMAVLCSMGLH</sequence>
<feature type="transmembrane region" description="Helical" evidence="6">
    <location>
        <begin position="159"/>
        <end position="177"/>
    </location>
</feature>
<name>A0A438E7N1_VITVI</name>
<dbReference type="Pfam" id="PF00892">
    <property type="entry name" value="EamA"/>
    <property type="match status" value="1"/>
</dbReference>
<dbReference type="GO" id="GO:0016020">
    <property type="term" value="C:membrane"/>
    <property type="evidence" value="ECO:0007669"/>
    <property type="project" value="UniProtKB-SubCell"/>
</dbReference>
<evidence type="ECO:0000256" key="4">
    <source>
        <dbReference type="ARBA" id="ARBA00022989"/>
    </source>
</evidence>
<gene>
    <name evidence="8" type="primary">VvCHDh000608_11</name>
    <name evidence="8" type="ORF">CK203_117728</name>
</gene>
<comment type="subcellular location">
    <subcellularLocation>
        <location evidence="1 6">Membrane</location>
        <topology evidence="1 6">Multi-pass membrane protein</topology>
    </subcellularLocation>
</comment>
<proteinExistence type="inferred from homology"/>
<dbReference type="InterPro" id="IPR037185">
    <property type="entry name" value="EmrE-like"/>
</dbReference>
<dbReference type="PANTHER" id="PTHR31218">
    <property type="entry name" value="WAT1-RELATED PROTEIN"/>
    <property type="match status" value="1"/>
</dbReference>
<evidence type="ECO:0000256" key="1">
    <source>
        <dbReference type="ARBA" id="ARBA00004141"/>
    </source>
</evidence>
<comment type="caution">
    <text evidence="6">Lacks conserved residue(s) required for the propagation of feature annotation.</text>
</comment>
<keyword evidence="4 6" id="KW-1133">Transmembrane helix</keyword>
<dbReference type="GO" id="GO:0022857">
    <property type="term" value="F:transmembrane transporter activity"/>
    <property type="evidence" value="ECO:0007669"/>
    <property type="project" value="InterPro"/>
</dbReference>
<dbReference type="Proteomes" id="UP000288805">
    <property type="component" value="Unassembled WGS sequence"/>
</dbReference>
<evidence type="ECO:0000313" key="9">
    <source>
        <dbReference type="Proteomes" id="UP000288805"/>
    </source>
</evidence>
<comment type="caution">
    <text evidence="8">The sequence shown here is derived from an EMBL/GenBank/DDBJ whole genome shotgun (WGS) entry which is preliminary data.</text>
</comment>